<dbReference type="SUPFAM" id="SSF49764">
    <property type="entry name" value="HSP20-like chaperones"/>
    <property type="match status" value="3"/>
</dbReference>
<feature type="domain" description="SHSP" evidence="5">
    <location>
        <begin position="373"/>
        <end position="478"/>
    </location>
</feature>
<keyword evidence="3" id="KW-0175">Coiled coil</keyword>
<dbReference type="PANTHER" id="PTHR45640">
    <property type="entry name" value="HEAT SHOCK PROTEIN HSP-12.2-RELATED"/>
    <property type="match status" value="1"/>
</dbReference>
<gene>
    <name evidence="7" type="primary">LOC108677806</name>
</gene>
<accession>A0A8B7P6B3</accession>
<feature type="domain" description="SHSP" evidence="5">
    <location>
        <begin position="65"/>
        <end position="198"/>
    </location>
</feature>
<dbReference type="GO" id="GO:0051082">
    <property type="term" value="F:unfolded protein binding"/>
    <property type="evidence" value="ECO:0007669"/>
    <property type="project" value="TreeGrafter"/>
</dbReference>
<feature type="region of interest" description="Disordered" evidence="4">
    <location>
        <begin position="276"/>
        <end position="299"/>
    </location>
</feature>
<evidence type="ECO:0000256" key="2">
    <source>
        <dbReference type="RuleBase" id="RU003616"/>
    </source>
</evidence>
<evidence type="ECO:0000313" key="6">
    <source>
        <dbReference type="Proteomes" id="UP000694843"/>
    </source>
</evidence>
<dbReference type="GO" id="GO:0042026">
    <property type="term" value="P:protein refolding"/>
    <property type="evidence" value="ECO:0007669"/>
    <property type="project" value="TreeGrafter"/>
</dbReference>
<dbReference type="InterPro" id="IPR008978">
    <property type="entry name" value="HSP20-like_chaperone"/>
</dbReference>
<feature type="compositionally biased region" description="Low complexity" evidence="4">
    <location>
        <begin position="117"/>
        <end position="146"/>
    </location>
</feature>
<dbReference type="GO" id="GO:0009408">
    <property type="term" value="P:response to heat"/>
    <property type="evidence" value="ECO:0007669"/>
    <property type="project" value="TreeGrafter"/>
</dbReference>
<keyword evidence="6" id="KW-1185">Reference proteome</keyword>
<dbReference type="GO" id="GO:0005737">
    <property type="term" value="C:cytoplasm"/>
    <property type="evidence" value="ECO:0007669"/>
    <property type="project" value="TreeGrafter"/>
</dbReference>
<dbReference type="GO" id="GO:0005634">
    <property type="term" value="C:nucleus"/>
    <property type="evidence" value="ECO:0007669"/>
    <property type="project" value="TreeGrafter"/>
</dbReference>
<evidence type="ECO:0000256" key="4">
    <source>
        <dbReference type="SAM" id="MobiDB-lite"/>
    </source>
</evidence>
<sequence>MAAAQVVMSPVCRSETPFFRPGGDFSKGGDSPSLERSIRRVMAKYGAADLDDAALLPSYRCLRRRSPQEDDQAIAVTTEENCYKILVDVKDFSAGSVTVKAVGGNEIIIQGVVEQKSSSSSSGPTSSPSGLTSSSSGPTSYTTRTESSSRRFEQRLMFQDLQTEGLTSSVSPDGVLTVIAPRKRNTTAAIEGTSASNQEQLQQQKQVQQLLQQKHVQQHHEQQLLQQTQAQQHQEQQLEQQQKQASDAGREHIVPIEVEGQTSTTNLSHILAPSASVQTSGISKHSTTTSQSQTTSHDNSTILEKRMTNVPINVGGFGNSLIPITPRGSFFKDSFFDTSRSHFERAVDSVFRRLASPPGIQDPLNWYTQQRSSLLQDDCRAAVVTSEGNAYKIVLDVKNFEEGTVNIRAVGDSELLVEASVDKTTGTSTTKRRYRQRFVTPGPVVSEAVTSALSEDGVLTITAPKKEATFQITELSSTAGSQRDTSVLSTSGSTLGDVSIAASTVTSPTPTDMTGPFEPVFSKITEDKNSTSSKMETMNANRQSYTQQSSTQTQTCAELRERDVSCTSDISNVSSMHTGDTSNHEKLVKINYIDQNQSEIDEANRRVVPNQFQLIGDVKDLTDYNVKESLKQRKSSSNTSQSLNKLISYENPSIFEFPIIRRGPFYQDSFFSTVHDHFQSAVRQVLDRWVEVPSLLFDGSRNVSRMGDFGRFHKTFSNYRSILDDDIFDDFACYKSLRHLNVKQENQAATVRETENDFKIVLDVHGFTEHDITIRATAHNELVVEGKVEEKTHGSVRSSSFRRQFLLPSPIKLEAVYSALSADDILTITVPKNKALSITHVTQ</sequence>
<evidence type="ECO:0000313" key="7">
    <source>
        <dbReference type="RefSeq" id="XP_018021583.2"/>
    </source>
</evidence>
<name>A0A8B7P6B3_HYAAZ</name>
<dbReference type="CDD" id="cd06526">
    <property type="entry name" value="metazoan_ACD"/>
    <property type="match status" value="2"/>
</dbReference>
<protein>
    <submittedName>
        <fullName evidence="7">Uncharacterized protein LOC108677806</fullName>
    </submittedName>
</protein>
<evidence type="ECO:0000256" key="1">
    <source>
        <dbReference type="PROSITE-ProRule" id="PRU00285"/>
    </source>
</evidence>
<dbReference type="GeneID" id="108677806"/>
<feature type="compositionally biased region" description="Low complexity" evidence="4">
    <location>
        <begin position="283"/>
        <end position="299"/>
    </location>
</feature>
<reference evidence="7" key="1">
    <citation type="submission" date="2025-08" db="UniProtKB">
        <authorList>
            <consortium name="RefSeq"/>
        </authorList>
    </citation>
    <scope>IDENTIFICATION</scope>
    <source>
        <tissue evidence="7">Whole organism</tissue>
    </source>
</reference>
<feature type="region of interest" description="Disordered" evidence="4">
    <location>
        <begin position="114"/>
        <end position="151"/>
    </location>
</feature>
<dbReference type="InterPro" id="IPR002068">
    <property type="entry name" value="A-crystallin/Hsp20_dom"/>
</dbReference>
<dbReference type="PROSITE" id="PS01031">
    <property type="entry name" value="SHSP"/>
    <property type="match status" value="3"/>
</dbReference>
<dbReference type="Pfam" id="PF00011">
    <property type="entry name" value="HSP20"/>
    <property type="match status" value="3"/>
</dbReference>
<dbReference type="InterPro" id="IPR001436">
    <property type="entry name" value="Alpha-crystallin/sHSP_animal"/>
</dbReference>
<dbReference type="Proteomes" id="UP000694843">
    <property type="component" value="Unplaced"/>
</dbReference>
<evidence type="ECO:0000256" key="3">
    <source>
        <dbReference type="SAM" id="Coils"/>
    </source>
</evidence>
<dbReference type="RefSeq" id="XP_018021583.2">
    <property type="nucleotide sequence ID" value="XM_018166094.2"/>
</dbReference>
<dbReference type="KEGG" id="hazt:108677806"/>
<feature type="domain" description="SHSP" evidence="5">
    <location>
        <begin position="740"/>
        <end position="843"/>
    </location>
</feature>
<dbReference type="Gene3D" id="2.60.40.790">
    <property type="match status" value="3"/>
</dbReference>
<organism evidence="6 7">
    <name type="scientific">Hyalella azteca</name>
    <name type="common">Amphipod</name>
    <dbReference type="NCBI Taxonomy" id="294128"/>
    <lineage>
        <taxon>Eukaryota</taxon>
        <taxon>Metazoa</taxon>
        <taxon>Ecdysozoa</taxon>
        <taxon>Arthropoda</taxon>
        <taxon>Crustacea</taxon>
        <taxon>Multicrustacea</taxon>
        <taxon>Malacostraca</taxon>
        <taxon>Eumalacostraca</taxon>
        <taxon>Peracarida</taxon>
        <taxon>Amphipoda</taxon>
        <taxon>Senticaudata</taxon>
        <taxon>Talitrida</taxon>
        <taxon>Talitroidea</taxon>
        <taxon>Hyalellidae</taxon>
        <taxon>Hyalella</taxon>
    </lineage>
</organism>
<dbReference type="PANTHER" id="PTHR45640:SF26">
    <property type="entry name" value="RE23625P"/>
    <property type="match status" value="1"/>
</dbReference>
<feature type="coiled-coil region" evidence="3">
    <location>
        <begin position="221"/>
        <end position="251"/>
    </location>
</feature>
<dbReference type="AlphaFoldDB" id="A0A8B7P6B3"/>
<dbReference type="OrthoDB" id="10058145at2759"/>
<proteinExistence type="inferred from homology"/>
<comment type="similarity">
    <text evidence="1 2">Belongs to the small heat shock protein (HSP20) family.</text>
</comment>
<evidence type="ECO:0000259" key="5">
    <source>
        <dbReference type="PROSITE" id="PS01031"/>
    </source>
</evidence>